<gene>
    <name evidence="9" type="ORF">ATL40_0641</name>
</gene>
<comment type="similarity">
    <text evidence="2">Belongs to the bacterial sugar transferase family.</text>
</comment>
<dbReference type="GO" id="GO:0016780">
    <property type="term" value="F:phosphotransferase activity, for other substituted phosphate groups"/>
    <property type="evidence" value="ECO:0007669"/>
    <property type="project" value="TreeGrafter"/>
</dbReference>
<evidence type="ECO:0000256" key="2">
    <source>
        <dbReference type="ARBA" id="ARBA00006464"/>
    </source>
</evidence>
<feature type="transmembrane region" description="Helical" evidence="7">
    <location>
        <begin position="111"/>
        <end position="131"/>
    </location>
</feature>
<feature type="transmembrane region" description="Helical" evidence="7">
    <location>
        <begin position="312"/>
        <end position="333"/>
    </location>
</feature>
<evidence type="ECO:0000313" key="9">
    <source>
        <dbReference type="EMBL" id="PFG19087.1"/>
    </source>
</evidence>
<accession>A0A2A9CXC5</accession>
<dbReference type="Pfam" id="PF13727">
    <property type="entry name" value="CoA_binding_3"/>
    <property type="match status" value="1"/>
</dbReference>
<evidence type="ECO:0000256" key="3">
    <source>
        <dbReference type="ARBA" id="ARBA00022679"/>
    </source>
</evidence>
<evidence type="ECO:0000259" key="8">
    <source>
        <dbReference type="Pfam" id="PF02397"/>
    </source>
</evidence>
<dbReference type="PANTHER" id="PTHR30576">
    <property type="entry name" value="COLANIC BIOSYNTHESIS UDP-GLUCOSE LIPID CARRIER TRANSFERASE"/>
    <property type="match status" value="1"/>
</dbReference>
<keyword evidence="10" id="KW-1185">Reference proteome</keyword>
<dbReference type="Proteomes" id="UP000224915">
    <property type="component" value="Unassembled WGS sequence"/>
</dbReference>
<comment type="subcellular location">
    <subcellularLocation>
        <location evidence="1">Membrane</location>
        <topology evidence="1">Multi-pass membrane protein</topology>
    </subcellularLocation>
</comment>
<dbReference type="RefSeq" id="WP_098468275.1">
    <property type="nucleotide sequence ID" value="NZ_PDJD01000001.1"/>
</dbReference>
<dbReference type="OrthoDB" id="9808602at2"/>
<feature type="transmembrane region" description="Helical" evidence="7">
    <location>
        <begin position="137"/>
        <end position="156"/>
    </location>
</feature>
<evidence type="ECO:0000256" key="5">
    <source>
        <dbReference type="ARBA" id="ARBA00022989"/>
    </source>
</evidence>
<dbReference type="InterPro" id="IPR003362">
    <property type="entry name" value="Bact_transf"/>
</dbReference>
<keyword evidence="6 7" id="KW-0472">Membrane</keyword>
<feature type="transmembrane region" description="Helical" evidence="7">
    <location>
        <begin position="39"/>
        <end position="59"/>
    </location>
</feature>
<keyword evidence="4 7" id="KW-0812">Transmembrane</keyword>
<dbReference type="GO" id="GO:0016020">
    <property type="term" value="C:membrane"/>
    <property type="evidence" value="ECO:0007669"/>
    <property type="project" value="UniProtKB-SubCell"/>
</dbReference>
<dbReference type="Pfam" id="PF02397">
    <property type="entry name" value="Bac_transf"/>
    <property type="match status" value="1"/>
</dbReference>
<organism evidence="9 10">
    <name type="scientific">Serinibacter salmoneus</name>
    <dbReference type="NCBI Taxonomy" id="556530"/>
    <lineage>
        <taxon>Bacteria</taxon>
        <taxon>Bacillati</taxon>
        <taxon>Actinomycetota</taxon>
        <taxon>Actinomycetes</taxon>
        <taxon>Micrococcales</taxon>
        <taxon>Beutenbergiaceae</taxon>
        <taxon>Serinibacter</taxon>
    </lineage>
</organism>
<dbReference type="AlphaFoldDB" id="A0A2A9CXC5"/>
<dbReference type="PANTHER" id="PTHR30576:SF10">
    <property type="entry name" value="SLL5057 PROTEIN"/>
    <property type="match status" value="1"/>
</dbReference>
<reference evidence="9 10" key="1">
    <citation type="submission" date="2017-10" db="EMBL/GenBank/DDBJ databases">
        <title>Sequencing the genomes of 1000 actinobacteria strains.</title>
        <authorList>
            <person name="Klenk H.-P."/>
        </authorList>
    </citation>
    <scope>NUCLEOTIDE SEQUENCE [LARGE SCALE GENOMIC DNA]</scope>
    <source>
        <strain evidence="9 10">DSM 21801</strain>
    </source>
</reference>
<dbReference type="InterPro" id="IPR017475">
    <property type="entry name" value="EPS_sugar_tfrase"/>
</dbReference>
<proteinExistence type="inferred from homology"/>
<dbReference type="EMBL" id="PDJD01000001">
    <property type="protein sequence ID" value="PFG19087.1"/>
    <property type="molecule type" value="Genomic_DNA"/>
</dbReference>
<feature type="domain" description="Bacterial sugar transferase" evidence="8">
    <location>
        <begin position="307"/>
        <end position="494"/>
    </location>
</feature>
<sequence length="500" mass="54488">MVQTSVAVDEVSEGGPEQVRPRSGGIAGLPWLVKVRAGILATDVAMMALTFLTAQYVWFGGFSEPVASNRVPLSYLEISLLFGAIWLVALSAQRSRSERVLAVGGEEYRRVVNATVLAFGVTAILAFLFEIRLSRGFFLVALPLGLALLVLGRWITRRVLDHLRLMGRCMSDAIVMGEPADVRRVLTELAENRQAGYRAVAYSLTSGTSASWGNPGWTSVPEIAERDIVTRVAQDELRAVIVAGELPGGRDAIRRLGWDLEGNGVELILVSRLTDVAGPRMHLRPVQGLPLVHVTLPQYSGPAHALKRAFDVLFAGAVLLVLLPVFAVIGILVKAGDGGPVFFRQERAGANGSTFKMVKFRSMRVDAEALKATLMAQNEGAGPLFKMKNDPRITRVGGFLRKYSLDELPQFWNVFVGDMSVVGPRPPLPAEVEEYDAAATRRLLIKPGITGLWQVGGRSDLTWDESIRLDLNYVENWSLAGDLVIIAKTVKAVFENDGAY</sequence>
<name>A0A2A9CXC5_9MICO</name>
<protein>
    <submittedName>
        <fullName evidence="9">Undecaprenyl-phosphate galactose phosphotransferase WbaP/exopolysaccharide biosynthesis polyprenyl glycosylphosphotransferase</fullName>
    </submittedName>
</protein>
<keyword evidence="3 9" id="KW-0808">Transferase</keyword>
<evidence type="ECO:0000256" key="1">
    <source>
        <dbReference type="ARBA" id="ARBA00004141"/>
    </source>
</evidence>
<evidence type="ECO:0000256" key="4">
    <source>
        <dbReference type="ARBA" id="ARBA00022692"/>
    </source>
</evidence>
<evidence type="ECO:0000313" key="10">
    <source>
        <dbReference type="Proteomes" id="UP000224915"/>
    </source>
</evidence>
<dbReference type="NCBIfam" id="TIGR03025">
    <property type="entry name" value="EPS_sugtrans"/>
    <property type="match status" value="1"/>
</dbReference>
<evidence type="ECO:0000256" key="7">
    <source>
        <dbReference type="SAM" id="Phobius"/>
    </source>
</evidence>
<comment type="caution">
    <text evidence="9">The sequence shown here is derived from an EMBL/GenBank/DDBJ whole genome shotgun (WGS) entry which is preliminary data.</text>
</comment>
<evidence type="ECO:0000256" key="6">
    <source>
        <dbReference type="ARBA" id="ARBA00023136"/>
    </source>
</evidence>
<feature type="transmembrane region" description="Helical" evidence="7">
    <location>
        <begin position="71"/>
        <end position="90"/>
    </location>
</feature>
<keyword evidence="5 7" id="KW-1133">Transmembrane helix</keyword>